<dbReference type="Proteomes" id="UP000799324">
    <property type="component" value="Unassembled WGS sequence"/>
</dbReference>
<protein>
    <submittedName>
        <fullName evidence="2">Uncharacterized protein</fullName>
    </submittedName>
</protein>
<dbReference type="EMBL" id="MU004372">
    <property type="protein sequence ID" value="KAF2653967.1"/>
    <property type="molecule type" value="Genomic_DNA"/>
</dbReference>
<dbReference type="OrthoDB" id="21072at2759"/>
<sequence length="472" mass="53668">MSDTARPAPPTNHASSHTLPTTSSTHLSAPIPSRPASPEPASGPNMTMPFDLPRRSLQERYKKREIDQPIKILVTDWDMPETQRAPREYHCGANELDMKKVYSRISGMRYHEQRGRVVRVRMRHGEGEGEGEEEKENIPAPRLKPCTPSYLNDFFAYSLTYIIDYLLDFHADDTSFGQRTFHHLITRLQAAATQLPHAYWDTAQPSCPHARFFTEQYEASMSFINFLLSRRRERLTDNLVHYTRPMIDGEHFRFGEYVNGFKPWEQWVLGGSPGFGGAEVDGDGEKEMEWELEHETELYQYGVREGQVSTTRYVPMGALGIVQRHSERMRKVAERVADQEHPGEAGAVERVAFLREFDDHALSLTHGNEYTSLTGHKTIARPMTFTTSNPASAPHRVTGFMDPSALMTEPGLWKLDEATGQARGLEPVEHPAGADKFQMMTVSTVGRREEGEARFGEMFEAWKIGKPVKRSK</sequence>
<organism evidence="2 3">
    <name type="scientific">Lophiostoma macrostomum CBS 122681</name>
    <dbReference type="NCBI Taxonomy" id="1314788"/>
    <lineage>
        <taxon>Eukaryota</taxon>
        <taxon>Fungi</taxon>
        <taxon>Dikarya</taxon>
        <taxon>Ascomycota</taxon>
        <taxon>Pezizomycotina</taxon>
        <taxon>Dothideomycetes</taxon>
        <taxon>Pleosporomycetidae</taxon>
        <taxon>Pleosporales</taxon>
        <taxon>Lophiostomataceae</taxon>
        <taxon>Lophiostoma</taxon>
    </lineage>
</organism>
<feature type="compositionally biased region" description="Low complexity" evidence="1">
    <location>
        <begin position="14"/>
        <end position="30"/>
    </location>
</feature>
<proteinExistence type="predicted"/>
<evidence type="ECO:0000256" key="1">
    <source>
        <dbReference type="SAM" id="MobiDB-lite"/>
    </source>
</evidence>
<gene>
    <name evidence="2" type="ORF">K491DRAFT_717603</name>
</gene>
<dbReference type="AlphaFoldDB" id="A0A6A6T3S3"/>
<reference evidence="2" key="1">
    <citation type="journal article" date="2020" name="Stud. Mycol.">
        <title>101 Dothideomycetes genomes: a test case for predicting lifestyles and emergence of pathogens.</title>
        <authorList>
            <person name="Haridas S."/>
            <person name="Albert R."/>
            <person name="Binder M."/>
            <person name="Bloem J."/>
            <person name="Labutti K."/>
            <person name="Salamov A."/>
            <person name="Andreopoulos B."/>
            <person name="Baker S."/>
            <person name="Barry K."/>
            <person name="Bills G."/>
            <person name="Bluhm B."/>
            <person name="Cannon C."/>
            <person name="Castanera R."/>
            <person name="Culley D."/>
            <person name="Daum C."/>
            <person name="Ezra D."/>
            <person name="Gonzalez J."/>
            <person name="Henrissat B."/>
            <person name="Kuo A."/>
            <person name="Liang C."/>
            <person name="Lipzen A."/>
            <person name="Lutzoni F."/>
            <person name="Magnuson J."/>
            <person name="Mondo S."/>
            <person name="Nolan M."/>
            <person name="Ohm R."/>
            <person name="Pangilinan J."/>
            <person name="Park H.-J."/>
            <person name="Ramirez L."/>
            <person name="Alfaro M."/>
            <person name="Sun H."/>
            <person name="Tritt A."/>
            <person name="Yoshinaga Y."/>
            <person name="Zwiers L.-H."/>
            <person name="Turgeon B."/>
            <person name="Goodwin S."/>
            <person name="Spatafora J."/>
            <person name="Crous P."/>
            <person name="Grigoriev I."/>
        </authorList>
    </citation>
    <scope>NUCLEOTIDE SEQUENCE</scope>
    <source>
        <strain evidence="2">CBS 122681</strain>
    </source>
</reference>
<evidence type="ECO:0000313" key="2">
    <source>
        <dbReference type="EMBL" id="KAF2653967.1"/>
    </source>
</evidence>
<evidence type="ECO:0000313" key="3">
    <source>
        <dbReference type="Proteomes" id="UP000799324"/>
    </source>
</evidence>
<feature type="region of interest" description="Disordered" evidence="1">
    <location>
        <begin position="1"/>
        <end position="51"/>
    </location>
</feature>
<accession>A0A6A6T3S3</accession>
<name>A0A6A6T3S3_9PLEO</name>
<keyword evidence="3" id="KW-1185">Reference proteome</keyword>